<name>A0ACB9MRL4_9MYRT</name>
<dbReference type="EMBL" id="CM042888">
    <property type="protein sequence ID" value="KAI4326565.1"/>
    <property type="molecule type" value="Genomic_DNA"/>
</dbReference>
<reference evidence="2" key="1">
    <citation type="journal article" date="2023" name="Front. Plant Sci.">
        <title>Chromosomal-level genome assembly of Melastoma candidum provides insights into trichome evolution.</title>
        <authorList>
            <person name="Zhong Y."/>
            <person name="Wu W."/>
            <person name="Sun C."/>
            <person name="Zou P."/>
            <person name="Liu Y."/>
            <person name="Dai S."/>
            <person name="Zhou R."/>
        </authorList>
    </citation>
    <scope>NUCLEOTIDE SEQUENCE [LARGE SCALE GENOMIC DNA]</scope>
</reference>
<keyword evidence="2" id="KW-1185">Reference proteome</keyword>
<gene>
    <name evidence="1" type="ORF">MLD38_031867</name>
</gene>
<comment type="caution">
    <text evidence="1">The sequence shown here is derived from an EMBL/GenBank/DDBJ whole genome shotgun (WGS) entry which is preliminary data.</text>
</comment>
<evidence type="ECO:0000313" key="2">
    <source>
        <dbReference type="Proteomes" id="UP001057402"/>
    </source>
</evidence>
<accession>A0ACB9MRL4</accession>
<protein>
    <submittedName>
        <fullName evidence="1">Uncharacterized protein</fullName>
    </submittedName>
</protein>
<proteinExistence type="predicted"/>
<organism evidence="1 2">
    <name type="scientific">Melastoma candidum</name>
    <dbReference type="NCBI Taxonomy" id="119954"/>
    <lineage>
        <taxon>Eukaryota</taxon>
        <taxon>Viridiplantae</taxon>
        <taxon>Streptophyta</taxon>
        <taxon>Embryophyta</taxon>
        <taxon>Tracheophyta</taxon>
        <taxon>Spermatophyta</taxon>
        <taxon>Magnoliopsida</taxon>
        <taxon>eudicotyledons</taxon>
        <taxon>Gunneridae</taxon>
        <taxon>Pentapetalae</taxon>
        <taxon>rosids</taxon>
        <taxon>malvids</taxon>
        <taxon>Myrtales</taxon>
        <taxon>Melastomataceae</taxon>
        <taxon>Melastomatoideae</taxon>
        <taxon>Melastomateae</taxon>
        <taxon>Melastoma</taxon>
    </lineage>
</organism>
<evidence type="ECO:0000313" key="1">
    <source>
        <dbReference type="EMBL" id="KAI4326565.1"/>
    </source>
</evidence>
<dbReference type="Proteomes" id="UP001057402">
    <property type="component" value="Chromosome 9"/>
</dbReference>
<sequence>MSRISNTIVTVLNAATAVISILAIALSVYYHVHSGGSTPCQKFIRDPLLISGAILLAVSLIGIIGSCGKMNSFLYVYLGLMLVFMVGMAVVTVFTFVVTNEGAGRVLSGRGYKEYRLGDYSHWLQKYVGNQRRWREIRGCLVDADVCQGLGGKDNAGLRAADEFFQLNLSPIQSGCCKPPSECGFEFRNATYWAIANRSAGPGRPTARNEDCAKWSNDPNKLCYNCNSCKAGFLANIRQQWRQLLVFNACVIVVVLAVYSVGCCATKNNKLEFRYRRQASGA</sequence>